<dbReference type="InterPro" id="IPR004274">
    <property type="entry name" value="FCP1_dom"/>
</dbReference>
<dbReference type="GO" id="GO:0016791">
    <property type="term" value="F:phosphatase activity"/>
    <property type="evidence" value="ECO:0007669"/>
    <property type="project" value="InterPro"/>
</dbReference>
<proteinExistence type="predicted"/>
<dbReference type="SUPFAM" id="SSF56784">
    <property type="entry name" value="HAD-like"/>
    <property type="match status" value="1"/>
</dbReference>
<dbReference type="Pfam" id="PF03031">
    <property type="entry name" value="NIF"/>
    <property type="match status" value="1"/>
</dbReference>
<evidence type="ECO:0000313" key="4">
    <source>
        <dbReference type="Proteomes" id="UP000620104"/>
    </source>
</evidence>
<protein>
    <recommendedName>
        <fullName evidence="2">FCP1 homology domain-containing protein</fullName>
    </recommendedName>
</protein>
<reference evidence="3" key="1">
    <citation type="submission" date="2020-07" db="EMBL/GenBank/DDBJ databases">
        <title>Draft Genome Sequence of a Deep-Sea Yeast, Naganishia (Cryptococcus) liquefaciens strain N6.</title>
        <authorList>
            <person name="Han Y.W."/>
            <person name="Kajitani R."/>
            <person name="Morimoto H."/>
            <person name="Parhat M."/>
            <person name="Tsubouchi H."/>
            <person name="Bakenova O."/>
            <person name="Ogata M."/>
            <person name="Argunhan B."/>
            <person name="Aoki R."/>
            <person name="Kajiwara S."/>
            <person name="Itoh T."/>
            <person name="Iwasaki H."/>
        </authorList>
    </citation>
    <scope>NUCLEOTIDE SEQUENCE</scope>
    <source>
        <strain evidence="3">N6</strain>
    </source>
</reference>
<comment type="caution">
    <text evidence="3">The sequence shown here is derived from an EMBL/GenBank/DDBJ whole genome shotgun (WGS) entry which is preliminary data.</text>
</comment>
<feature type="compositionally biased region" description="Low complexity" evidence="1">
    <location>
        <begin position="22"/>
        <end position="38"/>
    </location>
</feature>
<dbReference type="Proteomes" id="UP000620104">
    <property type="component" value="Unassembled WGS sequence"/>
</dbReference>
<dbReference type="InterPro" id="IPR011948">
    <property type="entry name" value="Dullard_phosphatase"/>
</dbReference>
<dbReference type="GO" id="GO:0009651">
    <property type="term" value="P:response to salt stress"/>
    <property type="evidence" value="ECO:0007669"/>
    <property type="project" value="UniProtKB-ARBA"/>
</dbReference>
<dbReference type="GO" id="GO:0034198">
    <property type="term" value="P:cellular response to amino acid starvation"/>
    <property type="evidence" value="ECO:0007669"/>
    <property type="project" value="UniProtKB-ARBA"/>
</dbReference>
<feature type="compositionally biased region" description="Polar residues" evidence="1">
    <location>
        <begin position="117"/>
        <end position="129"/>
    </location>
</feature>
<feature type="region of interest" description="Disordered" evidence="1">
    <location>
        <begin position="379"/>
        <end position="407"/>
    </location>
</feature>
<keyword evidence="4" id="KW-1185">Reference proteome</keyword>
<feature type="compositionally biased region" description="Polar residues" evidence="1">
    <location>
        <begin position="80"/>
        <end position="100"/>
    </location>
</feature>
<dbReference type="InterPro" id="IPR023214">
    <property type="entry name" value="HAD_sf"/>
</dbReference>
<accession>A0A8H3TS56</accession>
<gene>
    <name evidence="3" type="ORF">NliqN6_2037</name>
</gene>
<dbReference type="Gene3D" id="3.40.50.1000">
    <property type="entry name" value="HAD superfamily/HAD-like"/>
    <property type="match status" value="1"/>
</dbReference>
<dbReference type="PANTHER" id="PTHR12210">
    <property type="entry name" value="DULLARD PROTEIN PHOSPHATASE"/>
    <property type="match status" value="1"/>
</dbReference>
<dbReference type="FunFam" id="3.40.50.1000:FF:000043">
    <property type="entry name" value="General stress response phosphoprotein phosphatase Psr1/2"/>
    <property type="match status" value="1"/>
</dbReference>
<name>A0A8H3TS56_9TREE</name>
<feature type="domain" description="FCP1 homology" evidence="2">
    <location>
        <begin position="455"/>
        <end position="613"/>
    </location>
</feature>
<evidence type="ECO:0000313" key="3">
    <source>
        <dbReference type="EMBL" id="GHJ85635.1"/>
    </source>
</evidence>
<feature type="compositionally biased region" description="Polar residues" evidence="1">
    <location>
        <begin position="10"/>
        <end position="21"/>
    </location>
</feature>
<dbReference type="EMBL" id="BLZA01000013">
    <property type="protein sequence ID" value="GHJ85635.1"/>
    <property type="molecule type" value="Genomic_DNA"/>
</dbReference>
<evidence type="ECO:0000256" key="1">
    <source>
        <dbReference type="SAM" id="MobiDB-lite"/>
    </source>
</evidence>
<dbReference type="AlphaFoldDB" id="A0A8H3TS56"/>
<organism evidence="3 4">
    <name type="scientific">Naganishia liquefaciens</name>
    <dbReference type="NCBI Taxonomy" id="104408"/>
    <lineage>
        <taxon>Eukaryota</taxon>
        <taxon>Fungi</taxon>
        <taxon>Dikarya</taxon>
        <taxon>Basidiomycota</taxon>
        <taxon>Agaricomycotina</taxon>
        <taxon>Tremellomycetes</taxon>
        <taxon>Filobasidiales</taxon>
        <taxon>Filobasidiaceae</taxon>
        <taxon>Naganishia</taxon>
    </lineage>
</organism>
<dbReference type="GO" id="GO:1904262">
    <property type="term" value="P:negative regulation of TORC1 signaling"/>
    <property type="evidence" value="ECO:0007669"/>
    <property type="project" value="UniProtKB-ARBA"/>
</dbReference>
<feature type="region of interest" description="Disordered" evidence="1">
    <location>
        <begin position="1"/>
        <end position="175"/>
    </location>
</feature>
<dbReference type="NCBIfam" id="TIGR02251">
    <property type="entry name" value="HIF-SF_euk"/>
    <property type="match status" value="1"/>
</dbReference>
<dbReference type="SMART" id="SM00577">
    <property type="entry name" value="CPDc"/>
    <property type="match status" value="1"/>
</dbReference>
<dbReference type="GO" id="GO:0045944">
    <property type="term" value="P:positive regulation of transcription by RNA polymerase II"/>
    <property type="evidence" value="ECO:0007669"/>
    <property type="project" value="UniProtKB-ARBA"/>
</dbReference>
<feature type="compositionally biased region" description="Low complexity" evidence="1">
    <location>
        <begin position="311"/>
        <end position="335"/>
    </location>
</feature>
<dbReference type="OrthoDB" id="277011at2759"/>
<dbReference type="CDD" id="cd07521">
    <property type="entry name" value="HAD_FCP1-like"/>
    <property type="match status" value="1"/>
</dbReference>
<evidence type="ECO:0000259" key="2">
    <source>
        <dbReference type="PROSITE" id="PS50969"/>
    </source>
</evidence>
<sequence>MPDIAATKGASANRSSKNTTPTGRSSGTASNSSTNTPSSRKKKTGGDQHESGGGGIAGLFASLCGGSKAKKAFDDRESSAGRNTTAKPATTVRRPSQSKASPAAPITTKEIAPDVEVSTTKRLSTTETGPFSGEEGIHSSATGDSNRGAMAGGDPTRTARAENLNGDTPSAIPRYTSDKLQSGRQILSGEDSGFDQFTHPVGSKSVAPVILGTGAVGLGATSILGLHNGISGELPTEIGEASRLPDRSNVEAVAHQFDKDMGFNETLVSTGHPLPYDETEGLTSAAVQPPGSGPIFVPASGPHAHHHHLTPHITPSGTPAPSTPSRSQSHPSSDSNTHGDVDREALDMSLLSATEKEDERAIIPGSLTAPDGVVGLGINADTLGGSSPIHSVPSKEDSEHDDDGQYDESNIYADGLEADEEFMDEEDRLIQQGGIGIPLGPDGKPAPLLPPIAPEHVGRKCLVLDLDETLLHSSFKTMPSADFIVPVEIESQTHNVYVIKRPGVDMFLKAMGEIYEVVVFTASLSKYADPVLDMLDIHKVVKHRLFRESCYNHKGNYVKDLSQLGRDIHTSIILDNSPASYIFHPNNAVPVSTWFNDPHDTELTDLCPFLTDLAPVADVRGVLDGQL</sequence>
<dbReference type="PROSITE" id="PS50969">
    <property type="entry name" value="FCP1"/>
    <property type="match status" value="1"/>
</dbReference>
<dbReference type="InterPro" id="IPR050365">
    <property type="entry name" value="TIM50"/>
</dbReference>
<feature type="region of interest" description="Disordered" evidence="1">
    <location>
        <begin position="282"/>
        <end position="341"/>
    </location>
</feature>
<dbReference type="InterPro" id="IPR036412">
    <property type="entry name" value="HAD-like_sf"/>
</dbReference>